<feature type="transmembrane region" description="Helical" evidence="1">
    <location>
        <begin position="37"/>
        <end position="58"/>
    </location>
</feature>
<evidence type="ECO:0000313" key="2">
    <source>
        <dbReference type="EMBL" id="KIK51330.1"/>
    </source>
</evidence>
<keyword evidence="3" id="KW-1185">Reference proteome</keyword>
<accession>A0A0D0AM58</accession>
<dbReference type="EMBL" id="KN834866">
    <property type="protein sequence ID" value="KIK51330.1"/>
    <property type="molecule type" value="Genomic_DNA"/>
</dbReference>
<organism evidence="2 3">
    <name type="scientific">Collybiopsis luxurians FD-317 M1</name>
    <dbReference type="NCBI Taxonomy" id="944289"/>
    <lineage>
        <taxon>Eukaryota</taxon>
        <taxon>Fungi</taxon>
        <taxon>Dikarya</taxon>
        <taxon>Basidiomycota</taxon>
        <taxon>Agaricomycotina</taxon>
        <taxon>Agaricomycetes</taxon>
        <taxon>Agaricomycetidae</taxon>
        <taxon>Agaricales</taxon>
        <taxon>Marasmiineae</taxon>
        <taxon>Omphalotaceae</taxon>
        <taxon>Collybiopsis</taxon>
        <taxon>Collybiopsis luxurians</taxon>
    </lineage>
</organism>
<proteinExistence type="predicted"/>
<evidence type="ECO:0000256" key="1">
    <source>
        <dbReference type="SAM" id="Phobius"/>
    </source>
</evidence>
<dbReference type="AlphaFoldDB" id="A0A0D0AM58"/>
<sequence length="153" mass="16831">MNIILENNGAFDSGSAIKIPSFARTPDLEPSKRQDQYIGYGAAILFGAIHCAAWTFVFPSTVERVLWRVASLVVTCAPLCFAFMAHLRELGDGYLPDPWDKYLIGLILVFGYVVGLAYISARVTLIVLPFLALRDLPAAAFENVAWTSVIPHI</sequence>
<gene>
    <name evidence="2" type="ORF">GYMLUDRAFT_252174</name>
</gene>
<dbReference type="Proteomes" id="UP000053593">
    <property type="component" value="Unassembled WGS sequence"/>
</dbReference>
<name>A0A0D0AM58_9AGAR</name>
<protein>
    <submittedName>
        <fullName evidence="2">Uncharacterized protein</fullName>
    </submittedName>
</protein>
<reference evidence="2 3" key="1">
    <citation type="submission" date="2014-04" db="EMBL/GenBank/DDBJ databases">
        <title>Evolutionary Origins and Diversification of the Mycorrhizal Mutualists.</title>
        <authorList>
            <consortium name="DOE Joint Genome Institute"/>
            <consortium name="Mycorrhizal Genomics Consortium"/>
            <person name="Kohler A."/>
            <person name="Kuo A."/>
            <person name="Nagy L.G."/>
            <person name="Floudas D."/>
            <person name="Copeland A."/>
            <person name="Barry K.W."/>
            <person name="Cichocki N."/>
            <person name="Veneault-Fourrey C."/>
            <person name="LaButti K."/>
            <person name="Lindquist E.A."/>
            <person name="Lipzen A."/>
            <person name="Lundell T."/>
            <person name="Morin E."/>
            <person name="Murat C."/>
            <person name="Riley R."/>
            <person name="Ohm R."/>
            <person name="Sun H."/>
            <person name="Tunlid A."/>
            <person name="Henrissat B."/>
            <person name="Grigoriev I.V."/>
            <person name="Hibbett D.S."/>
            <person name="Martin F."/>
        </authorList>
    </citation>
    <scope>NUCLEOTIDE SEQUENCE [LARGE SCALE GENOMIC DNA]</scope>
    <source>
        <strain evidence="2 3">FD-317 M1</strain>
    </source>
</reference>
<feature type="transmembrane region" description="Helical" evidence="1">
    <location>
        <begin position="65"/>
        <end position="87"/>
    </location>
</feature>
<dbReference type="PANTHER" id="PTHR35043">
    <property type="entry name" value="TRANSCRIPTION FACTOR DOMAIN-CONTAINING PROTEIN"/>
    <property type="match status" value="1"/>
</dbReference>
<feature type="transmembrane region" description="Helical" evidence="1">
    <location>
        <begin position="102"/>
        <end position="121"/>
    </location>
</feature>
<dbReference type="HOGENOM" id="CLU_145548_0_0_1"/>
<keyword evidence="1" id="KW-1133">Transmembrane helix</keyword>
<dbReference type="PANTHER" id="PTHR35043:SF7">
    <property type="entry name" value="TRANSCRIPTION FACTOR DOMAIN-CONTAINING PROTEIN"/>
    <property type="match status" value="1"/>
</dbReference>
<keyword evidence="1" id="KW-0812">Transmembrane</keyword>
<evidence type="ECO:0000313" key="3">
    <source>
        <dbReference type="Proteomes" id="UP000053593"/>
    </source>
</evidence>
<keyword evidence="1" id="KW-0472">Membrane</keyword>
<dbReference type="OrthoDB" id="9451547at2759"/>